<comment type="caution">
    <text evidence="4">The sequence shown here is derived from an EMBL/GenBank/DDBJ whole genome shotgun (WGS) entry which is preliminary data.</text>
</comment>
<keyword evidence="2 3" id="KW-0040">ANK repeat</keyword>
<evidence type="ECO:0000256" key="2">
    <source>
        <dbReference type="ARBA" id="ARBA00023043"/>
    </source>
</evidence>
<organism evidence="4 5">
    <name type="scientific">Trichogramma kaykai</name>
    <dbReference type="NCBI Taxonomy" id="54128"/>
    <lineage>
        <taxon>Eukaryota</taxon>
        <taxon>Metazoa</taxon>
        <taxon>Ecdysozoa</taxon>
        <taxon>Arthropoda</taxon>
        <taxon>Hexapoda</taxon>
        <taxon>Insecta</taxon>
        <taxon>Pterygota</taxon>
        <taxon>Neoptera</taxon>
        <taxon>Endopterygota</taxon>
        <taxon>Hymenoptera</taxon>
        <taxon>Apocrita</taxon>
        <taxon>Proctotrupomorpha</taxon>
        <taxon>Chalcidoidea</taxon>
        <taxon>Trichogrammatidae</taxon>
        <taxon>Trichogramma</taxon>
    </lineage>
</organism>
<accession>A0ABD2WGT4</accession>
<evidence type="ECO:0000313" key="5">
    <source>
        <dbReference type="Proteomes" id="UP001627154"/>
    </source>
</evidence>
<evidence type="ECO:0000313" key="4">
    <source>
        <dbReference type="EMBL" id="KAL3392103.1"/>
    </source>
</evidence>
<dbReference type="SUPFAM" id="SSF48403">
    <property type="entry name" value="Ankyrin repeat"/>
    <property type="match status" value="1"/>
</dbReference>
<name>A0ABD2WGT4_9HYME</name>
<keyword evidence="1" id="KW-0677">Repeat</keyword>
<dbReference type="AlphaFoldDB" id="A0ABD2WGT4"/>
<evidence type="ECO:0000256" key="3">
    <source>
        <dbReference type="PROSITE-ProRule" id="PRU00023"/>
    </source>
</evidence>
<gene>
    <name evidence="4" type="ORF">TKK_013418</name>
</gene>
<dbReference type="EMBL" id="JBJJXI010000107">
    <property type="protein sequence ID" value="KAL3392103.1"/>
    <property type="molecule type" value="Genomic_DNA"/>
</dbReference>
<dbReference type="SMART" id="SM00248">
    <property type="entry name" value="ANK"/>
    <property type="match status" value="4"/>
</dbReference>
<reference evidence="4 5" key="1">
    <citation type="journal article" date="2024" name="bioRxiv">
        <title>A reference genome for Trichogramma kaykai: A tiny desert-dwelling parasitoid wasp with competing sex-ratio distorters.</title>
        <authorList>
            <person name="Culotta J."/>
            <person name="Lindsey A.R."/>
        </authorList>
    </citation>
    <scope>NUCLEOTIDE SEQUENCE [LARGE SCALE GENOMIC DNA]</scope>
    <source>
        <strain evidence="4 5">KSX58</strain>
    </source>
</reference>
<dbReference type="Proteomes" id="UP001627154">
    <property type="component" value="Unassembled WGS sequence"/>
</dbReference>
<evidence type="ECO:0000256" key="1">
    <source>
        <dbReference type="ARBA" id="ARBA00022737"/>
    </source>
</evidence>
<proteinExistence type="predicted"/>
<dbReference type="InterPro" id="IPR002110">
    <property type="entry name" value="Ankyrin_rpt"/>
</dbReference>
<dbReference type="InterPro" id="IPR036770">
    <property type="entry name" value="Ankyrin_rpt-contain_sf"/>
</dbReference>
<sequence length="651" mass="75506">MSTRDADESKMMDDYKDLAEFLSKDQPTTNVLHFLHEAEILHDQDRLRWMLKQALSKKNICVVRNLAKLQLPCLYHFDEEKKAIEAAFDANFPAACEVFFAHFDIGRSSLADVETHYMLALELGHLETVRRFLEHEPRLEMSSLVSPVRIAVKNFHAEVLELLLKHDCPVNYRDPATGDWLLHTICRQLAGYVEPKKFQPMLKTLRVLLTNEWMARHVLVVRCHSGMTPILHLLDRRDIKHKETLRNQLLALKELVQANKAVVKHRHNVTHETALHYACDESRFAYFPKNEEGAEIVKYLLRHGADPNALDQYNKSPLEDACCSLNPRTVKALLQGGARTHPEHGLRFQFGYFSGQRRARRLLPTWEVTQNLMSIVSMLKKEVNYRLEGPQYLSILGFLNDWDLEIEDEDLHDPATKANVWALLLSGPPESIYKFFIRHWPNTEIDPSWEKFLHPILGEYRAMLSHGIYQDRALKTFYDNLITETLDKYEESTFVTSEEFSEQLKHEWDLAERTPLVAGVTVRHIVSSRPERLKESLLLLSPRRVWRKTLWSLQFREKFPILHKVVLGQINRCAIADYTRSSALMVLLRITRDSLPILAGNMIVKKLGVQDMMNLCAAQLLPANSVAGSPRDYEYEQFVQLLDLMNIEPKF</sequence>
<protein>
    <recommendedName>
        <fullName evidence="6">SOCS box domain-containing protein</fullName>
    </recommendedName>
</protein>
<evidence type="ECO:0008006" key="6">
    <source>
        <dbReference type="Google" id="ProtNLM"/>
    </source>
</evidence>
<dbReference type="PROSITE" id="PS50088">
    <property type="entry name" value="ANK_REPEAT"/>
    <property type="match status" value="1"/>
</dbReference>
<dbReference type="Gene3D" id="1.25.40.20">
    <property type="entry name" value="Ankyrin repeat-containing domain"/>
    <property type="match status" value="2"/>
</dbReference>
<keyword evidence="5" id="KW-1185">Reference proteome</keyword>
<feature type="repeat" description="ANK" evidence="3">
    <location>
        <begin position="270"/>
        <end position="312"/>
    </location>
</feature>
<dbReference type="Pfam" id="PF12796">
    <property type="entry name" value="Ank_2"/>
    <property type="match status" value="1"/>
</dbReference>
<dbReference type="PANTHER" id="PTHR24198:SF165">
    <property type="entry name" value="ANKYRIN REPEAT-CONTAINING PROTEIN-RELATED"/>
    <property type="match status" value="1"/>
</dbReference>
<dbReference type="PANTHER" id="PTHR24198">
    <property type="entry name" value="ANKYRIN REPEAT AND PROTEIN KINASE DOMAIN-CONTAINING PROTEIN"/>
    <property type="match status" value="1"/>
</dbReference>